<dbReference type="NCBIfam" id="TIGR02532">
    <property type="entry name" value="IV_pilin_GFxxxE"/>
    <property type="match status" value="1"/>
</dbReference>
<reference evidence="4" key="1">
    <citation type="journal article" date="2017" name="Genome Announc.">
        <title>Draft Genome Sequence of Terrimicrobium sacchariphilum NM-5T, a Facultative Anaerobic Soil Bacterium of the Class Spartobacteria.</title>
        <authorList>
            <person name="Qiu Y.L."/>
            <person name="Tourlousse D.M."/>
            <person name="Matsuura N."/>
            <person name="Ohashi A."/>
            <person name="Sekiguchi Y."/>
        </authorList>
    </citation>
    <scope>NUCLEOTIDE SEQUENCE [LARGE SCALE GENOMIC DNA]</scope>
    <source>
        <strain evidence="4">NM-5</strain>
    </source>
</reference>
<dbReference type="SUPFAM" id="SSF54523">
    <property type="entry name" value="Pili subunits"/>
    <property type="match status" value="1"/>
</dbReference>
<protein>
    <submittedName>
        <fullName evidence="3">Prepilin-type N-terminal cleavage/methylation domain-containing protein</fullName>
    </submittedName>
</protein>
<proteinExistence type="predicted"/>
<dbReference type="GO" id="GO:0015627">
    <property type="term" value="C:type II protein secretion system complex"/>
    <property type="evidence" value="ECO:0007669"/>
    <property type="project" value="InterPro"/>
</dbReference>
<keyword evidence="4" id="KW-1185">Reference proteome</keyword>
<feature type="transmembrane region" description="Helical" evidence="2">
    <location>
        <begin position="6"/>
        <end position="26"/>
    </location>
</feature>
<dbReference type="Proteomes" id="UP000076023">
    <property type="component" value="Unassembled WGS sequence"/>
</dbReference>
<comment type="caution">
    <text evidence="3">The sequence shown here is derived from an EMBL/GenBank/DDBJ whole genome shotgun (WGS) entry which is preliminary data.</text>
</comment>
<dbReference type="EMBL" id="BDCO01000002">
    <property type="protein sequence ID" value="GAT34763.1"/>
    <property type="molecule type" value="Genomic_DNA"/>
</dbReference>
<keyword evidence="1" id="KW-0488">Methylation</keyword>
<accession>A0A146GC36</accession>
<name>A0A146GC36_TERSA</name>
<dbReference type="InterPro" id="IPR012902">
    <property type="entry name" value="N_methyl_site"/>
</dbReference>
<keyword evidence="2" id="KW-1133">Transmembrane helix</keyword>
<dbReference type="GO" id="GO:0015628">
    <property type="term" value="P:protein secretion by the type II secretion system"/>
    <property type="evidence" value="ECO:0007669"/>
    <property type="project" value="InterPro"/>
</dbReference>
<keyword evidence="2" id="KW-0472">Membrane</keyword>
<evidence type="ECO:0000313" key="3">
    <source>
        <dbReference type="EMBL" id="GAT34763.1"/>
    </source>
</evidence>
<evidence type="ECO:0000313" key="4">
    <source>
        <dbReference type="Proteomes" id="UP000076023"/>
    </source>
</evidence>
<dbReference type="PANTHER" id="PTHR30093">
    <property type="entry name" value="GENERAL SECRETION PATHWAY PROTEIN G"/>
    <property type="match status" value="1"/>
</dbReference>
<evidence type="ECO:0000256" key="2">
    <source>
        <dbReference type="SAM" id="Phobius"/>
    </source>
</evidence>
<dbReference type="Pfam" id="PF07963">
    <property type="entry name" value="N_methyl"/>
    <property type="match status" value="1"/>
</dbReference>
<dbReference type="PRINTS" id="PR00813">
    <property type="entry name" value="BCTERIALGSPG"/>
</dbReference>
<dbReference type="InParanoid" id="A0A146GC36"/>
<gene>
    <name evidence="3" type="ORF">TSACC_23197</name>
</gene>
<dbReference type="InterPro" id="IPR000983">
    <property type="entry name" value="Bac_GSPG_pilin"/>
</dbReference>
<evidence type="ECO:0000256" key="1">
    <source>
        <dbReference type="ARBA" id="ARBA00022481"/>
    </source>
</evidence>
<dbReference type="AlphaFoldDB" id="A0A146GC36"/>
<organism evidence="3 4">
    <name type="scientific">Terrimicrobium sacchariphilum</name>
    <dbReference type="NCBI Taxonomy" id="690879"/>
    <lineage>
        <taxon>Bacteria</taxon>
        <taxon>Pseudomonadati</taxon>
        <taxon>Verrucomicrobiota</taxon>
        <taxon>Terrimicrobiia</taxon>
        <taxon>Terrimicrobiales</taxon>
        <taxon>Terrimicrobiaceae</taxon>
        <taxon>Terrimicrobium</taxon>
    </lineage>
</organism>
<dbReference type="Gene3D" id="3.30.700.10">
    <property type="entry name" value="Glycoprotein, Type 4 Pilin"/>
    <property type="match status" value="1"/>
</dbReference>
<sequence length="231" mass="24802">MKTRAFTLVELLIVVAIIGILAVLLMPAMQGILARGNEGKVVANLRQIGAALLSYASDHQQLLPAAHGTVPYQSTRDGDPLAWQQQLDSYIGFEEVTADSVGTRKVFSAPVCAFHTNSFFLGSFAAGYAASKESSSGEVVFAPMNLNRIQRPAMHVLGGEVGGHGYFADNDADKDDYGDNNPAFRSSGGKVVQILFADGHVAGFKAFDPTRMTVRYEGVKEDGTGYTYFDP</sequence>
<dbReference type="InterPro" id="IPR045584">
    <property type="entry name" value="Pilin-like"/>
</dbReference>
<dbReference type="STRING" id="690879.TSACC_23197"/>
<dbReference type="RefSeq" id="WP_075080370.1">
    <property type="nucleotide sequence ID" value="NZ_BDCO01000002.1"/>
</dbReference>
<keyword evidence="2" id="KW-0812">Transmembrane</keyword>